<dbReference type="PROSITE" id="PS01124">
    <property type="entry name" value="HTH_ARAC_FAMILY_2"/>
    <property type="match status" value="1"/>
</dbReference>
<evidence type="ECO:0000256" key="2">
    <source>
        <dbReference type="ARBA" id="ARBA00023125"/>
    </source>
</evidence>
<dbReference type="Pfam" id="PF12833">
    <property type="entry name" value="HTH_18"/>
    <property type="match status" value="1"/>
</dbReference>
<keyword evidence="3" id="KW-0804">Transcription</keyword>
<feature type="domain" description="HTH araC/xylS-type" evidence="4">
    <location>
        <begin position="161"/>
        <end position="258"/>
    </location>
</feature>
<dbReference type="InterPro" id="IPR014710">
    <property type="entry name" value="RmlC-like_jellyroll"/>
</dbReference>
<dbReference type="SUPFAM" id="SSF51182">
    <property type="entry name" value="RmlC-like cupins"/>
    <property type="match status" value="1"/>
</dbReference>
<reference evidence="5 6" key="1">
    <citation type="journal article" date="2024" name="Chem. Sci.">
        <title>Discovery of megapolipeptins by genome mining of a Burkholderiales bacteria collection.</title>
        <authorList>
            <person name="Paulo B.S."/>
            <person name="Recchia M.J.J."/>
            <person name="Lee S."/>
            <person name="Fergusson C.H."/>
            <person name="Romanowski S.B."/>
            <person name="Hernandez A."/>
            <person name="Krull N."/>
            <person name="Liu D.Y."/>
            <person name="Cavanagh H."/>
            <person name="Bos A."/>
            <person name="Gray C.A."/>
            <person name="Murphy B.T."/>
            <person name="Linington R.G."/>
            <person name="Eustaquio A.S."/>
        </authorList>
    </citation>
    <scope>NUCLEOTIDE SEQUENCE [LARGE SCALE GENOMIC DNA]</scope>
    <source>
        <strain evidence="5 6">RL16-012-BIC-B</strain>
    </source>
</reference>
<dbReference type="CDD" id="cd06124">
    <property type="entry name" value="cupin_NimR-like_N"/>
    <property type="match status" value="1"/>
</dbReference>
<dbReference type="InterPro" id="IPR009057">
    <property type="entry name" value="Homeodomain-like_sf"/>
</dbReference>
<accession>A0ABW8ZFY1</accession>
<proteinExistence type="predicted"/>
<dbReference type="EMBL" id="JAQQFN010000001">
    <property type="protein sequence ID" value="MFL9881768.1"/>
    <property type="molecule type" value="Genomic_DNA"/>
</dbReference>
<gene>
    <name evidence="5" type="ORF">PQR66_01945</name>
</gene>
<dbReference type="SMART" id="SM00342">
    <property type="entry name" value="HTH_ARAC"/>
    <property type="match status" value="1"/>
</dbReference>
<dbReference type="Proteomes" id="UP001629249">
    <property type="component" value="Unassembled WGS sequence"/>
</dbReference>
<evidence type="ECO:0000256" key="3">
    <source>
        <dbReference type="ARBA" id="ARBA00023163"/>
    </source>
</evidence>
<organism evidence="5 6">
    <name type="scientific">Paraburkholderia agricolaris</name>
    <dbReference type="NCBI Taxonomy" id="2152888"/>
    <lineage>
        <taxon>Bacteria</taxon>
        <taxon>Pseudomonadati</taxon>
        <taxon>Pseudomonadota</taxon>
        <taxon>Betaproteobacteria</taxon>
        <taxon>Burkholderiales</taxon>
        <taxon>Burkholderiaceae</taxon>
        <taxon>Paraburkholderia</taxon>
    </lineage>
</organism>
<evidence type="ECO:0000313" key="6">
    <source>
        <dbReference type="Proteomes" id="UP001629249"/>
    </source>
</evidence>
<dbReference type="Gene3D" id="2.60.120.10">
    <property type="entry name" value="Jelly Rolls"/>
    <property type="match status" value="1"/>
</dbReference>
<dbReference type="RefSeq" id="WP_408325760.1">
    <property type="nucleotide sequence ID" value="NZ_JAQQFH010000001.1"/>
</dbReference>
<evidence type="ECO:0000313" key="5">
    <source>
        <dbReference type="EMBL" id="MFL9881768.1"/>
    </source>
</evidence>
<evidence type="ECO:0000256" key="1">
    <source>
        <dbReference type="ARBA" id="ARBA00023015"/>
    </source>
</evidence>
<dbReference type="PANTHER" id="PTHR11019">
    <property type="entry name" value="HTH-TYPE TRANSCRIPTIONAL REGULATOR NIMR"/>
    <property type="match status" value="1"/>
</dbReference>
<dbReference type="InterPro" id="IPR018060">
    <property type="entry name" value="HTH_AraC"/>
</dbReference>
<keyword evidence="2" id="KW-0238">DNA-binding</keyword>
<dbReference type="Pfam" id="PF02311">
    <property type="entry name" value="AraC_binding"/>
    <property type="match status" value="1"/>
</dbReference>
<name>A0ABW8ZFY1_9BURK</name>
<dbReference type="Gene3D" id="1.10.10.60">
    <property type="entry name" value="Homeodomain-like"/>
    <property type="match status" value="1"/>
</dbReference>
<dbReference type="InterPro" id="IPR011051">
    <property type="entry name" value="RmlC_Cupin_sf"/>
</dbReference>
<comment type="caution">
    <text evidence="5">The sequence shown here is derived from an EMBL/GenBank/DDBJ whole genome shotgun (WGS) entry which is preliminary data.</text>
</comment>
<dbReference type="InterPro" id="IPR003313">
    <property type="entry name" value="AraC-bd"/>
</dbReference>
<keyword evidence="6" id="KW-1185">Reference proteome</keyword>
<keyword evidence="1" id="KW-0805">Transcription regulation</keyword>
<sequence length="263" mass="29104">MRQPLRYPWLNLDVDDQSTPVIVVRVDADGTQAEVPDHRHRKGQLVFSLGGSVTCRVPGGLWMVPPHCGVWIPGGMAHSNLATANARLFFVYIEADLVVLPDRCCTISISPLLRELIVELSDLTQHDDGREARLISVFLGELPRMPVQQLHLPLSAEPRLKRIAAALVKNPADRRTLAEWASHVALSESSLARLVVKETGLTFGRWRQQLHLIVAIRELASGASVQRVSADLGYESVTAFITMFKKALGKPPARYLNSVVQKT</sequence>
<protein>
    <submittedName>
        <fullName evidence="5">Helix-turn-helix transcriptional regulator</fullName>
    </submittedName>
</protein>
<evidence type="ECO:0000259" key="4">
    <source>
        <dbReference type="PROSITE" id="PS01124"/>
    </source>
</evidence>
<dbReference type="PANTHER" id="PTHR11019:SF199">
    <property type="entry name" value="HTH-TYPE TRANSCRIPTIONAL REGULATOR NIMR"/>
    <property type="match status" value="1"/>
</dbReference>
<dbReference type="SUPFAM" id="SSF46689">
    <property type="entry name" value="Homeodomain-like"/>
    <property type="match status" value="1"/>
</dbReference>